<proteinExistence type="predicted"/>
<name>A0A284RZW8_ARMOS</name>
<protein>
    <submittedName>
        <fullName evidence="3">Uncharacterized protein</fullName>
    </submittedName>
</protein>
<dbReference type="Proteomes" id="UP000219338">
    <property type="component" value="Unassembled WGS sequence"/>
</dbReference>
<feature type="compositionally biased region" description="Basic and acidic residues" evidence="2">
    <location>
        <begin position="12"/>
        <end position="26"/>
    </location>
</feature>
<dbReference type="STRING" id="47428.A0A284RZW8"/>
<dbReference type="OrthoDB" id="2962718at2759"/>
<sequence>MSASTQKMPRPMSRDAPKFNNDEPENLRRFLGQMEDLFSDYSITDNNEKKRKLVRYADAHTKEEWQALEEYDNGTFTEFKEAILKNYPEAADAETGTWERLMCILLEKFTESLSPTFCANIVSQLSIKHGIKSATSAPADAPAAAGAAPVIAKPVKRWEDMHTLDEVVAEADDITLNSSTSYLLSATSRSISSTRATSGSGIKAEFEEVKQHVATLLNRIDVSEKQVKEHQEQILRAFQQGGNNSSSSRQL</sequence>
<accession>A0A284RZW8</accession>
<evidence type="ECO:0000313" key="3">
    <source>
        <dbReference type="EMBL" id="SJL14301.1"/>
    </source>
</evidence>
<organism evidence="3 4">
    <name type="scientific">Armillaria ostoyae</name>
    <name type="common">Armillaria root rot fungus</name>
    <dbReference type="NCBI Taxonomy" id="47428"/>
    <lineage>
        <taxon>Eukaryota</taxon>
        <taxon>Fungi</taxon>
        <taxon>Dikarya</taxon>
        <taxon>Basidiomycota</taxon>
        <taxon>Agaricomycotina</taxon>
        <taxon>Agaricomycetes</taxon>
        <taxon>Agaricomycetidae</taxon>
        <taxon>Agaricales</taxon>
        <taxon>Marasmiineae</taxon>
        <taxon>Physalacriaceae</taxon>
        <taxon>Armillaria</taxon>
    </lineage>
</organism>
<feature type="coiled-coil region" evidence="1">
    <location>
        <begin position="213"/>
        <end position="240"/>
    </location>
</feature>
<evidence type="ECO:0000313" key="4">
    <source>
        <dbReference type="Proteomes" id="UP000219338"/>
    </source>
</evidence>
<dbReference type="AlphaFoldDB" id="A0A284RZW8"/>
<keyword evidence="4" id="KW-1185">Reference proteome</keyword>
<keyword evidence="1" id="KW-0175">Coiled coil</keyword>
<feature type="region of interest" description="Disordered" evidence="2">
    <location>
        <begin position="1"/>
        <end position="26"/>
    </location>
</feature>
<gene>
    <name evidence="3" type="ORF">ARMOST_17757</name>
</gene>
<dbReference type="EMBL" id="FUEG01000023">
    <property type="protein sequence ID" value="SJL14301.1"/>
    <property type="molecule type" value="Genomic_DNA"/>
</dbReference>
<reference evidence="4" key="1">
    <citation type="journal article" date="2017" name="Nat. Ecol. Evol.">
        <title>Genome expansion and lineage-specific genetic innovations in the forest pathogenic fungi Armillaria.</title>
        <authorList>
            <person name="Sipos G."/>
            <person name="Prasanna A.N."/>
            <person name="Walter M.C."/>
            <person name="O'Connor E."/>
            <person name="Balint B."/>
            <person name="Krizsan K."/>
            <person name="Kiss B."/>
            <person name="Hess J."/>
            <person name="Varga T."/>
            <person name="Slot J."/>
            <person name="Riley R."/>
            <person name="Boka B."/>
            <person name="Rigling D."/>
            <person name="Barry K."/>
            <person name="Lee J."/>
            <person name="Mihaltcheva S."/>
            <person name="LaButti K."/>
            <person name="Lipzen A."/>
            <person name="Waldron R."/>
            <person name="Moloney N.M."/>
            <person name="Sperisen C."/>
            <person name="Kredics L."/>
            <person name="Vagvoelgyi C."/>
            <person name="Patrignani A."/>
            <person name="Fitzpatrick D."/>
            <person name="Nagy I."/>
            <person name="Doyle S."/>
            <person name="Anderson J.B."/>
            <person name="Grigoriev I.V."/>
            <person name="Gueldener U."/>
            <person name="Muensterkoetter M."/>
            <person name="Nagy L.G."/>
        </authorList>
    </citation>
    <scope>NUCLEOTIDE SEQUENCE [LARGE SCALE GENOMIC DNA]</scope>
    <source>
        <strain evidence="4">C18/9</strain>
    </source>
</reference>
<evidence type="ECO:0000256" key="1">
    <source>
        <dbReference type="SAM" id="Coils"/>
    </source>
</evidence>
<evidence type="ECO:0000256" key="2">
    <source>
        <dbReference type="SAM" id="MobiDB-lite"/>
    </source>
</evidence>